<evidence type="ECO:0000313" key="2">
    <source>
        <dbReference type="EMBL" id="KAH0454206.1"/>
    </source>
</evidence>
<name>A0AAV7GD79_DENCH</name>
<keyword evidence="1" id="KW-0472">Membrane</keyword>
<gene>
    <name evidence="2" type="ORF">IEQ34_016130</name>
</gene>
<proteinExistence type="predicted"/>
<protein>
    <recommendedName>
        <fullName evidence="4">Secreted protein</fullName>
    </recommendedName>
</protein>
<accession>A0AAV7GD79</accession>
<dbReference type="Proteomes" id="UP000775213">
    <property type="component" value="Unassembled WGS sequence"/>
</dbReference>
<keyword evidence="1" id="KW-1133">Transmembrane helix</keyword>
<keyword evidence="1" id="KW-0812">Transmembrane</keyword>
<evidence type="ECO:0000256" key="1">
    <source>
        <dbReference type="SAM" id="Phobius"/>
    </source>
</evidence>
<feature type="transmembrane region" description="Helical" evidence="1">
    <location>
        <begin position="12"/>
        <end position="35"/>
    </location>
</feature>
<comment type="caution">
    <text evidence="2">The sequence shown here is derived from an EMBL/GenBank/DDBJ whole genome shotgun (WGS) entry which is preliminary data.</text>
</comment>
<evidence type="ECO:0000313" key="3">
    <source>
        <dbReference type="Proteomes" id="UP000775213"/>
    </source>
</evidence>
<sequence>MWFFGFVNRNSAWVFLLINFRSFLCSAIVAANNAFLEAFFSWIWSDSQDCTLQGHFIPNFPIAKFGPSKLAFILNVQREGHFNL</sequence>
<evidence type="ECO:0008006" key="4">
    <source>
        <dbReference type="Google" id="ProtNLM"/>
    </source>
</evidence>
<dbReference type="AlphaFoldDB" id="A0AAV7GD79"/>
<organism evidence="2 3">
    <name type="scientific">Dendrobium chrysotoxum</name>
    <name type="common">Orchid</name>
    <dbReference type="NCBI Taxonomy" id="161865"/>
    <lineage>
        <taxon>Eukaryota</taxon>
        <taxon>Viridiplantae</taxon>
        <taxon>Streptophyta</taxon>
        <taxon>Embryophyta</taxon>
        <taxon>Tracheophyta</taxon>
        <taxon>Spermatophyta</taxon>
        <taxon>Magnoliopsida</taxon>
        <taxon>Liliopsida</taxon>
        <taxon>Asparagales</taxon>
        <taxon>Orchidaceae</taxon>
        <taxon>Epidendroideae</taxon>
        <taxon>Malaxideae</taxon>
        <taxon>Dendrobiinae</taxon>
        <taxon>Dendrobium</taxon>
    </lineage>
</organism>
<keyword evidence="3" id="KW-1185">Reference proteome</keyword>
<reference evidence="2 3" key="1">
    <citation type="journal article" date="2021" name="Hortic Res">
        <title>Chromosome-scale assembly of the Dendrobium chrysotoxum genome enhances the understanding of orchid evolution.</title>
        <authorList>
            <person name="Zhang Y."/>
            <person name="Zhang G.Q."/>
            <person name="Zhang D."/>
            <person name="Liu X.D."/>
            <person name="Xu X.Y."/>
            <person name="Sun W.H."/>
            <person name="Yu X."/>
            <person name="Zhu X."/>
            <person name="Wang Z.W."/>
            <person name="Zhao X."/>
            <person name="Zhong W.Y."/>
            <person name="Chen H."/>
            <person name="Yin W.L."/>
            <person name="Huang T."/>
            <person name="Niu S.C."/>
            <person name="Liu Z.J."/>
        </authorList>
    </citation>
    <scope>NUCLEOTIDE SEQUENCE [LARGE SCALE GENOMIC DNA]</scope>
    <source>
        <strain evidence="2">Lindl</strain>
    </source>
</reference>
<dbReference type="EMBL" id="JAGFBR010000015">
    <property type="protein sequence ID" value="KAH0454206.1"/>
    <property type="molecule type" value="Genomic_DNA"/>
</dbReference>